<evidence type="ECO:0000259" key="2">
    <source>
        <dbReference type="Pfam" id="PF13338"/>
    </source>
</evidence>
<feature type="domain" description="AbiEi antitoxin N-terminal" evidence="2">
    <location>
        <begin position="6"/>
        <end position="39"/>
    </location>
</feature>
<reference evidence="3 4" key="1">
    <citation type="submission" date="2019-03" db="EMBL/GenBank/DDBJ databases">
        <title>Sequencing the genomes of 1000 actinobacteria strains.</title>
        <authorList>
            <person name="Klenk H.-P."/>
        </authorList>
    </citation>
    <scope>NUCLEOTIDE SEQUENCE [LARGE SCALE GENOMIC DNA]</scope>
    <source>
        <strain evidence="3 4">DSM 43805</strain>
    </source>
</reference>
<evidence type="ECO:0000313" key="3">
    <source>
        <dbReference type="EMBL" id="TDO40131.1"/>
    </source>
</evidence>
<dbReference type="Proteomes" id="UP000294901">
    <property type="component" value="Unassembled WGS sequence"/>
</dbReference>
<evidence type="ECO:0000256" key="1">
    <source>
        <dbReference type="SAM" id="MobiDB-lite"/>
    </source>
</evidence>
<evidence type="ECO:0000313" key="4">
    <source>
        <dbReference type="Proteomes" id="UP000294901"/>
    </source>
</evidence>
<accession>A0A4R6JWU1</accession>
<dbReference type="AlphaFoldDB" id="A0A4R6JWU1"/>
<protein>
    <recommendedName>
        <fullName evidence="2">AbiEi antitoxin N-terminal domain-containing protein</fullName>
    </recommendedName>
</protein>
<feature type="compositionally biased region" description="Low complexity" evidence="1">
    <location>
        <begin position="100"/>
        <end position="145"/>
    </location>
</feature>
<dbReference type="Pfam" id="PF13338">
    <property type="entry name" value="AbiEi_4"/>
    <property type="match status" value="1"/>
</dbReference>
<dbReference type="InterPro" id="IPR025159">
    <property type="entry name" value="AbiEi_N"/>
</dbReference>
<gene>
    <name evidence="3" type="ORF">C8E87_3840</name>
</gene>
<proteinExistence type="predicted"/>
<name>A0A4R6JWU1_9ACTN</name>
<keyword evidence="4" id="KW-1185">Reference proteome</keyword>
<feature type="region of interest" description="Disordered" evidence="1">
    <location>
        <begin position="100"/>
        <end position="158"/>
    </location>
</feature>
<organism evidence="3 4">
    <name type="scientific">Paractinoplanes brasiliensis</name>
    <dbReference type="NCBI Taxonomy" id="52695"/>
    <lineage>
        <taxon>Bacteria</taxon>
        <taxon>Bacillati</taxon>
        <taxon>Actinomycetota</taxon>
        <taxon>Actinomycetes</taxon>
        <taxon>Micromonosporales</taxon>
        <taxon>Micromonosporaceae</taxon>
        <taxon>Paractinoplanes</taxon>
    </lineage>
</organism>
<sequence>MTALPPTFTYQQARAAGLTKRRLYELRDKGALELVSRGMFHQTALPWDADIDLIEIALRGGELAINGYPLPMVYAEKIVTMLERGTANTRWRDYSLKVSGSLGSAASGSPTSFPTTSQRSSMSSSASPTPSSAGEPPASSGIPSGRSGAESVRQPSTI</sequence>
<comment type="caution">
    <text evidence="3">The sequence shown here is derived from an EMBL/GenBank/DDBJ whole genome shotgun (WGS) entry which is preliminary data.</text>
</comment>
<dbReference type="EMBL" id="SNWR01000001">
    <property type="protein sequence ID" value="TDO40131.1"/>
    <property type="molecule type" value="Genomic_DNA"/>
</dbReference>